<keyword evidence="4 6" id="KW-1133">Transmembrane helix</keyword>
<evidence type="ECO:0000256" key="5">
    <source>
        <dbReference type="ARBA" id="ARBA00023136"/>
    </source>
</evidence>
<comment type="subcellular location">
    <subcellularLocation>
        <location evidence="1">Cell membrane</location>
    </subcellularLocation>
</comment>
<dbReference type="PANTHER" id="PTHR35791:SF1">
    <property type="entry name" value="UPF0754 MEMBRANE PROTEIN YHEB"/>
    <property type="match status" value="1"/>
</dbReference>
<evidence type="ECO:0000313" key="8">
    <source>
        <dbReference type="Proteomes" id="UP001225034"/>
    </source>
</evidence>
<evidence type="ECO:0000313" key="7">
    <source>
        <dbReference type="EMBL" id="MDQ0205301.1"/>
    </source>
</evidence>
<comment type="similarity">
    <text evidence="2">Belongs to the UPF0754 family.</text>
</comment>
<dbReference type="InterPro" id="IPR016991">
    <property type="entry name" value="UCP032178"/>
</dbReference>
<feature type="transmembrane region" description="Helical" evidence="6">
    <location>
        <begin position="6"/>
        <end position="30"/>
    </location>
</feature>
<dbReference type="InterPro" id="IPR007383">
    <property type="entry name" value="DUF445"/>
</dbReference>
<sequence>MDPWLLVVFMVVVGAALGGLTNALAIRMLFKPYRAYYIGSWRLPFTPGLIPKRHKEIAVQLGNMVGTYLLTAEGLEKQIKQSSFASGVTSWMEEEVKKVMQSEQTLNDFVEENFGISNLQQSLHHRTNSIIKSGIERFIEANEHKTVGEILPLPLSERIETYIPDLSQGVLDKAVEYFESAEGKEKLSGMIEEFLDHKGKLGSMIQMFMGNERLVDKVQPEILRFLRNDRTNQLLSELIEKEWVKGKDMPFHQIKRFINQEKVTHFLSQLVKDKAPVLRSMDAPLTSWVQSYEDRMFTTWIPNAVQFIVEVAAKRIGRLLEAFHIEQIISEQVQSFSIKHLEDLVMSVAAKELKLITYLGALIGGIVGLFQGFFVLLINGF</sequence>
<dbReference type="EMBL" id="JAUSUA010000001">
    <property type="protein sequence ID" value="MDQ0205301.1"/>
    <property type="molecule type" value="Genomic_DNA"/>
</dbReference>
<gene>
    <name evidence="7" type="ORF">J2S05_000075</name>
</gene>
<feature type="transmembrane region" description="Helical" evidence="6">
    <location>
        <begin position="355"/>
        <end position="378"/>
    </location>
</feature>
<accession>A0ABT9YC49</accession>
<evidence type="ECO:0000256" key="4">
    <source>
        <dbReference type="ARBA" id="ARBA00022989"/>
    </source>
</evidence>
<proteinExistence type="inferred from homology"/>
<comment type="caution">
    <text evidence="7">The sequence shown here is derived from an EMBL/GenBank/DDBJ whole genome shotgun (WGS) entry which is preliminary data.</text>
</comment>
<dbReference type="RefSeq" id="WP_306978882.1">
    <property type="nucleotide sequence ID" value="NZ_JAUSUA010000001.1"/>
</dbReference>
<evidence type="ECO:0000256" key="2">
    <source>
        <dbReference type="ARBA" id="ARBA00008053"/>
    </source>
</evidence>
<reference evidence="7 8" key="1">
    <citation type="submission" date="2023-07" db="EMBL/GenBank/DDBJ databases">
        <title>Genomic Encyclopedia of Type Strains, Phase IV (KMG-IV): sequencing the most valuable type-strain genomes for metagenomic binning, comparative biology and taxonomic classification.</title>
        <authorList>
            <person name="Goeker M."/>
        </authorList>
    </citation>
    <scope>NUCLEOTIDE SEQUENCE [LARGE SCALE GENOMIC DNA]</scope>
    <source>
        <strain evidence="7 8">DSM 19154</strain>
    </source>
</reference>
<keyword evidence="5 6" id="KW-0472">Membrane</keyword>
<dbReference type="Pfam" id="PF04286">
    <property type="entry name" value="DUF445"/>
    <property type="match status" value="1"/>
</dbReference>
<dbReference type="PIRSF" id="PIRSF032178">
    <property type="entry name" value="UCP032178"/>
    <property type="match status" value="1"/>
</dbReference>
<keyword evidence="3 6" id="KW-0812">Transmembrane</keyword>
<name>A0ABT9YC49_9BACI</name>
<evidence type="ECO:0000256" key="1">
    <source>
        <dbReference type="ARBA" id="ARBA00004236"/>
    </source>
</evidence>
<dbReference type="PANTHER" id="PTHR35791">
    <property type="entry name" value="UPF0754 MEMBRANE PROTEIN YHEB"/>
    <property type="match status" value="1"/>
</dbReference>
<evidence type="ECO:0000256" key="6">
    <source>
        <dbReference type="SAM" id="Phobius"/>
    </source>
</evidence>
<organism evidence="7 8">
    <name type="scientific">Alkalicoccobacillus murimartini</name>
    <dbReference type="NCBI Taxonomy" id="171685"/>
    <lineage>
        <taxon>Bacteria</taxon>
        <taxon>Bacillati</taxon>
        <taxon>Bacillota</taxon>
        <taxon>Bacilli</taxon>
        <taxon>Bacillales</taxon>
        <taxon>Bacillaceae</taxon>
        <taxon>Alkalicoccobacillus</taxon>
    </lineage>
</organism>
<protein>
    <submittedName>
        <fullName evidence="7">Uncharacterized membrane protein YheB (UPF0754 family)</fullName>
    </submittedName>
</protein>
<dbReference type="Proteomes" id="UP001225034">
    <property type="component" value="Unassembled WGS sequence"/>
</dbReference>
<keyword evidence="8" id="KW-1185">Reference proteome</keyword>
<evidence type="ECO:0000256" key="3">
    <source>
        <dbReference type="ARBA" id="ARBA00022692"/>
    </source>
</evidence>